<evidence type="ECO:0000313" key="4">
    <source>
        <dbReference type="Proteomes" id="UP001156694"/>
    </source>
</evidence>
<keyword evidence="1" id="KW-1133">Transmembrane helix</keyword>
<gene>
    <name evidence="3" type="ORF">GCM10007939_18670</name>
</gene>
<organism evidence="3 4">
    <name type="scientific">Amylibacter marinus</name>
    <dbReference type="NCBI Taxonomy" id="1475483"/>
    <lineage>
        <taxon>Bacteria</taxon>
        <taxon>Pseudomonadati</taxon>
        <taxon>Pseudomonadota</taxon>
        <taxon>Alphaproteobacteria</taxon>
        <taxon>Rhodobacterales</taxon>
        <taxon>Paracoccaceae</taxon>
        <taxon>Amylibacter</taxon>
    </lineage>
</organism>
<comment type="caution">
    <text evidence="3">The sequence shown here is derived from an EMBL/GenBank/DDBJ whole genome shotgun (WGS) entry which is preliminary data.</text>
</comment>
<evidence type="ECO:0000256" key="1">
    <source>
        <dbReference type="SAM" id="Phobius"/>
    </source>
</evidence>
<accession>A0ABQ5VWR6</accession>
<protein>
    <recommendedName>
        <fullName evidence="5">Ferrochelatase</fullName>
    </recommendedName>
</protein>
<feature type="transmembrane region" description="Helical" evidence="1">
    <location>
        <begin position="44"/>
        <end position="61"/>
    </location>
</feature>
<dbReference type="RefSeq" id="WP_284378209.1">
    <property type="nucleotide sequence ID" value="NZ_BSNN01000004.1"/>
</dbReference>
<keyword evidence="4" id="KW-1185">Reference proteome</keyword>
<keyword evidence="1" id="KW-0472">Membrane</keyword>
<evidence type="ECO:0000256" key="2">
    <source>
        <dbReference type="SAM" id="SignalP"/>
    </source>
</evidence>
<keyword evidence="1" id="KW-0812">Transmembrane</keyword>
<dbReference type="EMBL" id="BSNN01000004">
    <property type="protein sequence ID" value="GLQ35584.1"/>
    <property type="molecule type" value="Genomic_DNA"/>
</dbReference>
<feature type="chain" id="PRO_5047442410" description="Ferrochelatase" evidence="2">
    <location>
        <begin position="21"/>
        <end position="71"/>
    </location>
</feature>
<feature type="signal peptide" evidence="2">
    <location>
        <begin position="1"/>
        <end position="20"/>
    </location>
</feature>
<keyword evidence="2" id="KW-0732">Signal</keyword>
<proteinExistence type="predicted"/>
<reference evidence="4" key="1">
    <citation type="journal article" date="2019" name="Int. J. Syst. Evol. Microbiol.">
        <title>The Global Catalogue of Microorganisms (GCM) 10K type strain sequencing project: providing services to taxonomists for standard genome sequencing and annotation.</title>
        <authorList>
            <consortium name="The Broad Institute Genomics Platform"/>
            <consortium name="The Broad Institute Genome Sequencing Center for Infectious Disease"/>
            <person name="Wu L."/>
            <person name="Ma J."/>
        </authorList>
    </citation>
    <scope>NUCLEOTIDE SEQUENCE [LARGE SCALE GENOMIC DNA]</scope>
    <source>
        <strain evidence="4">NBRC 110140</strain>
    </source>
</reference>
<dbReference type="Proteomes" id="UP001156694">
    <property type="component" value="Unassembled WGS sequence"/>
</dbReference>
<name>A0ABQ5VWR6_9RHOB</name>
<evidence type="ECO:0000313" key="3">
    <source>
        <dbReference type="EMBL" id="GLQ35584.1"/>
    </source>
</evidence>
<sequence>MKKALMIAGGFIASASAVIAGTLTEPAVEEMVKVEEAGSSSSGILIPLLIVAVVAAVIASSDDDDDNASVY</sequence>
<evidence type="ECO:0008006" key="5">
    <source>
        <dbReference type="Google" id="ProtNLM"/>
    </source>
</evidence>